<gene>
    <name evidence="2" type="ORF">BIW53_15645</name>
</gene>
<feature type="signal peptide" evidence="1">
    <location>
        <begin position="1"/>
        <end position="18"/>
    </location>
</feature>
<reference evidence="2 3" key="1">
    <citation type="submission" date="2016-10" db="EMBL/GenBank/DDBJ databases">
        <title>Pseudoalteromonas amylolytica sp. nov., isolated from the surface seawater.</title>
        <authorList>
            <person name="Wu Y.-H."/>
            <person name="Cheng H."/>
            <person name="Jin X.-B."/>
            <person name="Wang C.-S."/>
            <person name="Xu X.-W."/>
        </authorList>
    </citation>
    <scope>NUCLEOTIDE SEQUENCE [LARGE SCALE GENOMIC DNA]</scope>
    <source>
        <strain evidence="2 3">JCM 12483</strain>
    </source>
</reference>
<organism evidence="2 3">
    <name type="scientific">Pseudoalteromonas byunsanensis</name>
    <dbReference type="NCBI Taxonomy" id="327939"/>
    <lineage>
        <taxon>Bacteria</taxon>
        <taxon>Pseudomonadati</taxon>
        <taxon>Pseudomonadota</taxon>
        <taxon>Gammaproteobacteria</taxon>
        <taxon>Alteromonadales</taxon>
        <taxon>Pseudoalteromonadaceae</taxon>
        <taxon>Pseudoalteromonas</taxon>
    </lineage>
</organism>
<proteinExistence type="predicted"/>
<keyword evidence="1" id="KW-0732">Signal</keyword>
<dbReference type="AlphaFoldDB" id="A0A1S1N767"/>
<dbReference type="RefSeq" id="WP_070992970.1">
    <property type="nucleotide sequence ID" value="NZ_CBCSHD010000010.1"/>
</dbReference>
<accession>A0A1S1N767</accession>
<name>A0A1S1N767_9GAMM</name>
<dbReference type="OrthoDB" id="6228295at2"/>
<protein>
    <submittedName>
        <fullName evidence="2">Uncharacterized protein</fullName>
    </submittedName>
</protein>
<keyword evidence="3" id="KW-1185">Reference proteome</keyword>
<comment type="caution">
    <text evidence="2">The sequence shown here is derived from an EMBL/GenBank/DDBJ whole genome shotgun (WGS) entry which is preliminary data.</text>
</comment>
<dbReference type="EMBL" id="MNAN01000034">
    <property type="protein sequence ID" value="OHU94502.1"/>
    <property type="molecule type" value="Genomic_DNA"/>
</dbReference>
<dbReference type="Proteomes" id="UP000180253">
    <property type="component" value="Unassembled WGS sequence"/>
</dbReference>
<sequence length="101" mass="11544">MKTLITVISLLFTAISLANTLPVERINTTEGYPYKNIIFKAERVELHYSQLDNKVECKVVVSDKMRVYTSDVQQVSQQKFSRSPMSACMTRRTAKQVLAKL</sequence>
<evidence type="ECO:0000313" key="2">
    <source>
        <dbReference type="EMBL" id="OHU94502.1"/>
    </source>
</evidence>
<evidence type="ECO:0000256" key="1">
    <source>
        <dbReference type="SAM" id="SignalP"/>
    </source>
</evidence>
<feature type="chain" id="PRO_5010349155" evidence="1">
    <location>
        <begin position="19"/>
        <end position="101"/>
    </location>
</feature>
<evidence type="ECO:0000313" key="3">
    <source>
        <dbReference type="Proteomes" id="UP000180253"/>
    </source>
</evidence>